<evidence type="ECO:0000256" key="1">
    <source>
        <dbReference type="SAM" id="SignalP"/>
    </source>
</evidence>
<proteinExistence type="predicted"/>
<evidence type="ECO:0000313" key="3">
    <source>
        <dbReference type="Proteomes" id="UP000276506"/>
    </source>
</evidence>
<dbReference type="EMBL" id="RHQL01000010">
    <property type="protein sequence ID" value="RRV08896.1"/>
    <property type="molecule type" value="Genomic_DNA"/>
</dbReference>
<reference evidence="2 3" key="1">
    <citation type="submission" date="2018-10" db="EMBL/GenBank/DDBJ databases">
        <title>Transmission dynamics of multidrug resistant bacteria on intensive care unit surfaces.</title>
        <authorList>
            <person name="D'Souza A.W."/>
            <person name="Potter R.F."/>
            <person name="Wallace M."/>
            <person name="Shupe A."/>
            <person name="Patel S."/>
            <person name="Sun S."/>
            <person name="Gul D."/>
            <person name="Kwon J.H."/>
            <person name="Andleeb S."/>
            <person name="Burnham C.-A.D."/>
            <person name="Dantas G."/>
        </authorList>
    </citation>
    <scope>NUCLEOTIDE SEQUENCE [LARGE SCALE GENOMIC DNA]</scope>
    <source>
        <strain evidence="2 3">PX_177</strain>
    </source>
</reference>
<dbReference type="AlphaFoldDB" id="A0A3R8U9U6"/>
<dbReference type="Proteomes" id="UP000276506">
    <property type="component" value="Unassembled WGS sequence"/>
</dbReference>
<feature type="signal peptide" evidence="1">
    <location>
        <begin position="1"/>
        <end position="18"/>
    </location>
</feature>
<evidence type="ECO:0008006" key="4">
    <source>
        <dbReference type="Google" id="ProtNLM"/>
    </source>
</evidence>
<accession>A0A3R8U9U6</accession>
<organism evidence="2 3">
    <name type="scientific">Stutzerimonas xanthomarina</name>
    <dbReference type="NCBI Taxonomy" id="271420"/>
    <lineage>
        <taxon>Bacteria</taxon>
        <taxon>Pseudomonadati</taxon>
        <taxon>Pseudomonadota</taxon>
        <taxon>Gammaproteobacteria</taxon>
        <taxon>Pseudomonadales</taxon>
        <taxon>Pseudomonadaceae</taxon>
        <taxon>Stutzerimonas</taxon>
    </lineage>
</organism>
<evidence type="ECO:0000313" key="2">
    <source>
        <dbReference type="EMBL" id="RRV08896.1"/>
    </source>
</evidence>
<comment type="caution">
    <text evidence="2">The sequence shown here is derived from an EMBL/GenBank/DDBJ whole genome shotgun (WGS) entry which is preliminary data.</text>
</comment>
<sequence length="158" mass="17508">MGRLIMAFALSLCLPAYADGISQFHKDVIREHYEKQILGSGKDLTVRQPDVNLYRAIFTKPNRLDERILPPPADIPWPQIFTTSELTLGEILRLAGAASGYDVVFDPAVDVHQVIQINSAANSLRDIAEYLTRVSGARITVYPESRDLVATKKVSIDG</sequence>
<dbReference type="RefSeq" id="WP_125877996.1">
    <property type="nucleotide sequence ID" value="NZ_RHQL01000010.1"/>
</dbReference>
<keyword evidence="1" id="KW-0732">Signal</keyword>
<feature type="chain" id="PRO_5018760869" description="Secretin/TonB short N-terminal domain-containing protein" evidence="1">
    <location>
        <begin position="19"/>
        <end position="158"/>
    </location>
</feature>
<name>A0A3R8U9U6_9GAMM</name>
<gene>
    <name evidence="2" type="ORF">EGJ28_16670</name>
</gene>
<protein>
    <recommendedName>
        <fullName evidence="4">Secretin/TonB short N-terminal domain-containing protein</fullName>
    </recommendedName>
</protein>